<accession>A0ABZ2U4D7</accession>
<proteinExistence type="predicted"/>
<protein>
    <submittedName>
        <fullName evidence="1">Type I-U CRISPR-associated protein Csb2</fullName>
    </submittedName>
</protein>
<evidence type="ECO:0000313" key="2">
    <source>
        <dbReference type="Proteomes" id="UP001479933"/>
    </source>
</evidence>
<organism evidence="1 2">
    <name type="scientific">Gordonia hydrophobica</name>
    <dbReference type="NCBI Taxonomy" id="40516"/>
    <lineage>
        <taxon>Bacteria</taxon>
        <taxon>Bacillati</taxon>
        <taxon>Actinomycetota</taxon>
        <taxon>Actinomycetes</taxon>
        <taxon>Mycobacteriales</taxon>
        <taxon>Gordoniaceae</taxon>
        <taxon>Gordonia</taxon>
    </lineage>
</organism>
<dbReference type="RefSeq" id="WP_169802462.1">
    <property type="nucleotide sequence ID" value="NZ_CP136137.1"/>
</dbReference>
<gene>
    <name evidence="1" type="primary">csb2</name>
    <name evidence="1" type="ORF">RVF87_21110</name>
</gene>
<dbReference type="Proteomes" id="UP001479933">
    <property type="component" value="Chromosome"/>
</dbReference>
<sequence length="527" mass="56191">MHPTMARREMSVRGIRARFPSGVYRGHIGAGQYDLLPSPLRLHAALVSAAGDGTTALVEAGALCRTSDATRALEWLEDNPPEFVELPDVVENGLGVDKAFAYRDEGVVENVKKSPIRRKTPRTVVDSTALRGALGWGWTSMPDDVALELDSLCADVPCLGEGDSPVVLEVGEIAPTHRRNHAAGPFDPVALKLSVPRGGRLQELDDLYRRANPVKAPTQSADRWTGSELPTPPAISHHRAVELGYEPIIASPPVSSAPWSEMIFFPLTTEIPPEECLGWSVAMHRALVAALGDDATPVVTGRYQAGAVQPANRVAVQVLSREVMDQTNHPQLGAGIAILIPGAEALDGVLPAVTALRRLYRGGAGAVSLGQPVHLSTMDFWKPVEPGHVRTWAALPAVVPETRRQKSRDWSLADSALLSVGFVFRDQLSIAPAHRGADRYAAIVDAVAARSVKPLNTSLIAGVDVGKYVHKAPRGVVVQPYRLSITSGDLIPPQSLVAIGQSRHLGGGLLVPLDLPAAIASAWGVKE</sequence>
<reference evidence="1 2" key="1">
    <citation type="journal article" date="2023" name="Virus Evol.">
        <title>Computational host range prediction-The good, the bad, and the ugly.</title>
        <authorList>
            <person name="Howell A.A."/>
            <person name="Versoza C.J."/>
            <person name="Pfeifer S.P."/>
        </authorList>
    </citation>
    <scope>NUCLEOTIDE SEQUENCE [LARGE SCALE GENOMIC DNA]</scope>
    <source>
        <strain evidence="1 2">1610/1b</strain>
    </source>
</reference>
<dbReference type="EMBL" id="CP136137">
    <property type="protein sequence ID" value="WYY07454.1"/>
    <property type="molecule type" value="Genomic_DNA"/>
</dbReference>
<keyword evidence="2" id="KW-1185">Reference proteome</keyword>
<evidence type="ECO:0000313" key="1">
    <source>
        <dbReference type="EMBL" id="WYY07454.1"/>
    </source>
</evidence>
<name>A0ABZ2U4D7_9ACTN</name>
<dbReference type="InterPro" id="IPR019089">
    <property type="entry name" value="Cas_GSU0054"/>
</dbReference>
<dbReference type="NCBIfam" id="TIGR02165">
    <property type="entry name" value="cas5_6_GSU0054"/>
    <property type="match status" value="1"/>
</dbReference>